<feature type="compositionally biased region" description="Basic and acidic residues" evidence="1">
    <location>
        <begin position="86"/>
        <end position="99"/>
    </location>
</feature>
<dbReference type="EMBL" id="KD009634">
    <property type="protein sequence ID" value="EMS68208.1"/>
    <property type="molecule type" value="Genomic_DNA"/>
</dbReference>
<proteinExistence type="predicted"/>
<dbReference type="AlphaFoldDB" id="M7ZYE3"/>
<organism evidence="2">
    <name type="scientific">Triticum urartu</name>
    <name type="common">Red wild einkorn</name>
    <name type="synonym">Crithodium urartu</name>
    <dbReference type="NCBI Taxonomy" id="4572"/>
    <lineage>
        <taxon>Eukaryota</taxon>
        <taxon>Viridiplantae</taxon>
        <taxon>Streptophyta</taxon>
        <taxon>Embryophyta</taxon>
        <taxon>Tracheophyta</taxon>
        <taxon>Spermatophyta</taxon>
        <taxon>Magnoliopsida</taxon>
        <taxon>Liliopsida</taxon>
        <taxon>Poales</taxon>
        <taxon>Poaceae</taxon>
        <taxon>BOP clade</taxon>
        <taxon>Pooideae</taxon>
        <taxon>Triticodae</taxon>
        <taxon>Triticeae</taxon>
        <taxon>Triticinae</taxon>
        <taxon>Triticum</taxon>
    </lineage>
</organism>
<name>M7ZYE3_TRIUA</name>
<protein>
    <submittedName>
        <fullName evidence="2">Uncharacterized protein</fullName>
    </submittedName>
</protein>
<sequence length="127" mass="13436">MVILDILNLASSQEQNAGIAEDSIDNIIVAASERLGSSYVPFAAGSITPFERCVTVSYASECSFAILGEPGVLYGEAKQQPRTRHVIPDEGTTTHHDAPLEGLPSLHPAVRTEQGGGIVHTAELVEP</sequence>
<accession>M7ZYE3</accession>
<gene>
    <name evidence="2" type="ORF">TRIUR3_32643</name>
</gene>
<evidence type="ECO:0000313" key="2">
    <source>
        <dbReference type="EMBL" id="EMS68208.1"/>
    </source>
</evidence>
<feature type="region of interest" description="Disordered" evidence="1">
    <location>
        <begin position="79"/>
        <end position="101"/>
    </location>
</feature>
<evidence type="ECO:0000256" key="1">
    <source>
        <dbReference type="SAM" id="MobiDB-lite"/>
    </source>
</evidence>
<reference evidence="2" key="1">
    <citation type="journal article" date="2013" name="Nature">
        <title>Draft genome of the wheat A-genome progenitor Triticum urartu.</title>
        <authorList>
            <person name="Ling H.Q."/>
            <person name="Zhao S."/>
            <person name="Liu D."/>
            <person name="Wang J."/>
            <person name="Sun H."/>
            <person name="Zhang C."/>
            <person name="Fan H."/>
            <person name="Li D."/>
            <person name="Dong L."/>
            <person name="Tao Y."/>
            <person name="Gao C."/>
            <person name="Wu H."/>
            <person name="Li Y."/>
            <person name="Cui Y."/>
            <person name="Guo X."/>
            <person name="Zheng S."/>
            <person name="Wang B."/>
            <person name="Yu K."/>
            <person name="Liang Q."/>
            <person name="Yang W."/>
            <person name="Lou X."/>
            <person name="Chen J."/>
            <person name="Feng M."/>
            <person name="Jian J."/>
            <person name="Zhang X."/>
            <person name="Luo G."/>
            <person name="Jiang Y."/>
            <person name="Liu J."/>
            <person name="Wang Z."/>
            <person name="Sha Y."/>
            <person name="Zhang B."/>
            <person name="Wu H."/>
            <person name="Tang D."/>
            <person name="Shen Q."/>
            <person name="Xue P."/>
            <person name="Zou S."/>
            <person name="Wang X."/>
            <person name="Liu X."/>
            <person name="Wang F."/>
            <person name="Yang Y."/>
            <person name="An X."/>
            <person name="Dong Z."/>
            <person name="Zhang K."/>
            <person name="Zhang X."/>
            <person name="Luo M.C."/>
            <person name="Dvorak J."/>
            <person name="Tong Y."/>
            <person name="Wang J."/>
            <person name="Yang H."/>
            <person name="Li Z."/>
            <person name="Wang D."/>
            <person name="Zhang A."/>
            <person name="Wang J."/>
        </authorList>
    </citation>
    <scope>NUCLEOTIDE SEQUENCE</scope>
</reference>